<dbReference type="Proteomes" id="UP000419144">
    <property type="component" value="Unassembled WGS sequence"/>
</dbReference>
<gene>
    <name evidence="2" type="ORF">LtaPh_2313621</name>
</gene>
<organism evidence="2 3">
    <name type="scientific">Leishmania tarentolae</name>
    <name type="common">Sauroleishmania tarentolae</name>
    <dbReference type="NCBI Taxonomy" id="5689"/>
    <lineage>
        <taxon>Eukaryota</taxon>
        <taxon>Discoba</taxon>
        <taxon>Euglenozoa</taxon>
        <taxon>Kinetoplastea</taxon>
        <taxon>Metakinetoplastina</taxon>
        <taxon>Trypanosomatida</taxon>
        <taxon>Trypanosomatidae</taxon>
        <taxon>Leishmaniinae</taxon>
        <taxon>Leishmania</taxon>
        <taxon>lizard Leishmania</taxon>
    </lineage>
</organism>
<proteinExistence type="predicted"/>
<evidence type="ECO:0000256" key="1">
    <source>
        <dbReference type="SAM" id="MobiDB-lite"/>
    </source>
</evidence>
<feature type="region of interest" description="Disordered" evidence="1">
    <location>
        <begin position="29"/>
        <end position="48"/>
    </location>
</feature>
<reference evidence="2" key="1">
    <citation type="submission" date="2019-11" db="EMBL/GenBank/DDBJ databases">
        <title>Leishmania tarentolae CDS.</title>
        <authorList>
            <person name="Goto Y."/>
            <person name="Yamagishi J."/>
        </authorList>
    </citation>
    <scope>NUCLEOTIDE SEQUENCE [LARGE SCALE GENOMIC DNA]</scope>
    <source>
        <strain evidence="2">Parrot Tar II</strain>
    </source>
</reference>
<evidence type="ECO:0000313" key="2">
    <source>
        <dbReference type="EMBL" id="GET88776.1"/>
    </source>
</evidence>
<evidence type="ECO:0000313" key="3">
    <source>
        <dbReference type="Proteomes" id="UP000419144"/>
    </source>
</evidence>
<sequence length="135" mass="14954">MFTWYPSSPSRCTSAAWRWWYCASAPLASTNSRSDRSEYRSSSQSRYRRCSKCRCRASRLRQNDGALGFTNVYTTSSRIGVATRVALSTVHSVALCAAKKSRYALLGLSYGDATYDAATRRNSRSTPPPSAVASR</sequence>
<dbReference type="AlphaFoldDB" id="A0A640KGE1"/>
<dbReference type="EMBL" id="BLBS01000030">
    <property type="protein sequence ID" value="GET88776.1"/>
    <property type="molecule type" value="Genomic_DNA"/>
</dbReference>
<keyword evidence="3" id="KW-1185">Reference proteome</keyword>
<protein>
    <submittedName>
        <fullName evidence="2">Uncharacterized protein</fullName>
    </submittedName>
</protein>
<accession>A0A640KGE1</accession>
<dbReference type="VEuPathDB" id="TriTrypDB:LtaPh_2313621"/>
<name>A0A640KGE1_LEITA</name>
<comment type="caution">
    <text evidence="2">The sequence shown here is derived from an EMBL/GenBank/DDBJ whole genome shotgun (WGS) entry which is preliminary data.</text>
</comment>